<evidence type="ECO:0000256" key="1">
    <source>
        <dbReference type="ARBA" id="ARBA00022490"/>
    </source>
</evidence>
<dbReference type="NCBIfam" id="NF002481">
    <property type="entry name" value="PRK01747.1-2"/>
    <property type="match status" value="1"/>
</dbReference>
<reference evidence="13 14" key="1">
    <citation type="submission" date="2018-10" db="EMBL/GenBank/DDBJ databases">
        <title>Genomic Encyclopedia of Type Strains, Phase IV (KMG-IV): sequencing the most valuable type-strain genomes for metagenomic binning, comparative biology and taxonomic classification.</title>
        <authorList>
            <person name="Goeker M."/>
        </authorList>
    </citation>
    <scope>NUCLEOTIDE SEQUENCE [LARGE SCALE GENOMIC DNA]</scope>
    <source>
        <strain evidence="13 14">DSM 23841</strain>
    </source>
</reference>
<keyword evidence="7 10" id="KW-0274">FAD</keyword>
<gene>
    <name evidence="10" type="primary">mnmC</name>
    <name evidence="13" type="ORF">DFR40_0915</name>
</gene>
<dbReference type="AlphaFoldDB" id="A0A495WHD1"/>
<evidence type="ECO:0000256" key="3">
    <source>
        <dbReference type="ARBA" id="ARBA00022630"/>
    </source>
</evidence>
<protein>
    <recommendedName>
        <fullName evidence="10">tRNA 5-methylaminomethyl-2-thiouridine biosynthesis bifunctional protein MnmC</fullName>
        <shortName evidence="10">tRNA mnm(5)s(2)U biosynthesis bifunctional protein</shortName>
    </recommendedName>
    <domain>
        <recommendedName>
            <fullName evidence="10">tRNA (mnm(5)s(2)U34)-methyltransferase</fullName>
            <ecNumber evidence="10">2.1.1.61</ecNumber>
        </recommendedName>
    </domain>
    <domain>
        <recommendedName>
            <fullName evidence="10">FAD-dependent cmnm(5)s(2)U34 oxidoreductase</fullName>
            <ecNumber evidence="10">1.5.-.-</ecNumber>
        </recommendedName>
    </domain>
</protein>
<dbReference type="NCBIfam" id="NF033855">
    <property type="entry name" value="tRNA_MNMC2"/>
    <property type="match status" value="1"/>
</dbReference>
<keyword evidence="2 10" id="KW-0489">Methyltransferase</keyword>
<keyword evidence="5 10" id="KW-0949">S-adenosyl-L-methionine</keyword>
<comment type="similarity">
    <text evidence="10">In the C-terminal section; belongs to the DAO family.</text>
</comment>
<dbReference type="InterPro" id="IPR023032">
    <property type="entry name" value="tRNA_MAMT_biosynth_bifunc_MnmC"/>
</dbReference>
<name>A0A495WHD1_9RHOO</name>
<dbReference type="GO" id="GO:0016645">
    <property type="term" value="F:oxidoreductase activity, acting on the CH-NH group of donors"/>
    <property type="evidence" value="ECO:0007669"/>
    <property type="project" value="InterPro"/>
</dbReference>
<dbReference type="GO" id="GO:0004808">
    <property type="term" value="F:tRNA (5-methylaminomethyl-2-thiouridylate)(34)-methyltransferase activity"/>
    <property type="evidence" value="ECO:0007669"/>
    <property type="project" value="UniProtKB-EC"/>
</dbReference>
<dbReference type="Pfam" id="PF01266">
    <property type="entry name" value="DAO"/>
    <property type="match status" value="1"/>
</dbReference>
<comment type="cofactor">
    <cofactor evidence="10">
        <name>FAD</name>
        <dbReference type="ChEBI" id="CHEBI:57692"/>
    </cofactor>
</comment>
<evidence type="ECO:0000256" key="7">
    <source>
        <dbReference type="ARBA" id="ARBA00022827"/>
    </source>
</evidence>
<organism evidence="13 14">
    <name type="scientific">Azonexus fungiphilus</name>
    <dbReference type="NCBI Taxonomy" id="146940"/>
    <lineage>
        <taxon>Bacteria</taxon>
        <taxon>Pseudomonadati</taxon>
        <taxon>Pseudomonadota</taxon>
        <taxon>Betaproteobacteria</taxon>
        <taxon>Rhodocyclales</taxon>
        <taxon>Azonexaceae</taxon>
        <taxon>Azonexus</taxon>
    </lineage>
</organism>
<dbReference type="Proteomes" id="UP000270626">
    <property type="component" value="Unassembled WGS sequence"/>
</dbReference>
<evidence type="ECO:0000256" key="5">
    <source>
        <dbReference type="ARBA" id="ARBA00022691"/>
    </source>
</evidence>
<keyword evidence="4 10" id="KW-0808">Transferase</keyword>
<comment type="function">
    <text evidence="10">Catalyzes the last two steps in the biosynthesis of 5-methylaminomethyl-2-thiouridine (mnm(5)s(2)U) at the wobble position (U34) in tRNA. Catalyzes the FAD-dependent demodification of cmnm(5)s(2)U34 to nm(5)s(2)U34, followed by the transfer of a methyl group from S-adenosyl-L-methionine to nm(5)s(2)U34, to form mnm(5)s(2)U34.</text>
</comment>
<evidence type="ECO:0000256" key="6">
    <source>
        <dbReference type="ARBA" id="ARBA00022694"/>
    </source>
</evidence>
<proteinExistence type="inferred from homology"/>
<keyword evidence="8 10" id="KW-0560">Oxidoreductase</keyword>
<comment type="catalytic activity">
    <reaction evidence="10">
        <text>5-aminomethyl-2-thiouridine(34) in tRNA + S-adenosyl-L-methionine = 5-methylaminomethyl-2-thiouridine(34) in tRNA + S-adenosyl-L-homocysteine + H(+)</text>
        <dbReference type="Rhea" id="RHEA:19569"/>
        <dbReference type="Rhea" id="RHEA-COMP:10195"/>
        <dbReference type="Rhea" id="RHEA-COMP:10197"/>
        <dbReference type="ChEBI" id="CHEBI:15378"/>
        <dbReference type="ChEBI" id="CHEBI:57856"/>
        <dbReference type="ChEBI" id="CHEBI:59789"/>
        <dbReference type="ChEBI" id="CHEBI:74454"/>
        <dbReference type="ChEBI" id="CHEBI:74455"/>
        <dbReference type="EC" id="2.1.1.61"/>
    </reaction>
</comment>
<dbReference type="GO" id="GO:0050660">
    <property type="term" value="F:flavin adenine dinucleotide binding"/>
    <property type="evidence" value="ECO:0007669"/>
    <property type="project" value="UniProtKB-UniRule"/>
</dbReference>
<evidence type="ECO:0000256" key="10">
    <source>
        <dbReference type="HAMAP-Rule" id="MF_01102"/>
    </source>
</evidence>
<dbReference type="InterPro" id="IPR008471">
    <property type="entry name" value="MnmC-like_methylTransf"/>
</dbReference>
<accession>A0A495WHD1</accession>
<evidence type="ECO:0000256" key="2">
    <source>
        <dbReference type="ARBA" id="ARBA00022603"/>
    </source>
</evidence>
<feature type="region of interest" description="FAD-dependent cmnm(5)s(2)U34 oxidoreductase" evidence="10">
    <location>
        <begin position="250"/>
        <end position="639"/>
    </location>
</feature>
<dbReference type="GO" id="GO:0032259">
    <property type="term" value="P:methylation"/>
    <property type="evidence" value="ECO:0007669"/>
    <property type="project" value="UniProtKB-KW"/>
</dbReference>
<evidence type="ECO:0000256" key="9">
    <source>
        <dbReference type="ARBA" id="ARBA00023268"/>
    </source>
</evidence>
<dbReference type="EC" id="2.1.1.61" evidence="10"/>
<evidence type="ECO:0000259" key="11">
    <source>
        <dbReference type="Pfam" id="PF01266"/>
    </source>
</evidence>
<dbReference type="EMBL" id="RBXP01000011">
    <property type="protein sequence ID" value="RKT60769.1"/>
    <property type="molecule type" value="Genomic_DNA"/>
</dbReference>
<dbReference type="OrthoDB" id="9786494at2"/>
<dbReference type="Gene3D" id="3.50.50.60">
    <property type="entry name" value="FAD/NAD(P)-binding domain"/>
    <property type="match status" value="1"/>
</dbReference>
<keyword evidence="6 10" id="KW-0819">tRNA processing</keyword>
<feature type="domain" description="MnmC-like methyltransferase" evidence="12">
    <location>
        <begin position="109"/>
        <end position="229"/>
    </location>
</feature>
<comment type="subcellular location">
    <subcellularLocation>
        <location evidence="10">Cytoplasm</location>
    </subcellularLocation>
</comment>
<dbReference type="NCBIfam" id="NF002483">
    <property type="entry name" value="PRK01747.1-4"/>
    <property type="match status" value="1"/>
</dbReference>
<keyword evidence="1 10" id="KW-0963">Cytoplasm</keyword>
<evidence type="ECO:0000259" key="12">
    <source>
        <dbReference type="Pfam" id="PF05430"/>
    </source>
</evidence>
<feature type="region of interest" description="tRNA (mnm(5)s(2)U34)-methyltransferase" evidence="10">
    <location>
        <begin position="1"/>
        <end position="232"/>
    </location>
</feature>
<dbReference type="InterPro" id="IPR029063">
    <property type="entry name" value="SAM-dependent_MTases_sf"/>
</dbReference>
<dbReference type="GO" id="GO:0002098">
    <property type="term" value="P:tRNA wobble uridine modification"/>
    <property type="evidence" value="ECO:0007669"/>
    <property type="project" value="TreeGrafter"/>
</dbReference>
<dbReference type="EC" id="1.5.-.-" evidence="10"/>
<comment type="similarity">
    <text evidence="10">In the N-terminal section; belongs to the methyltransferase superfamily. tRNA (mnm(5)s(2)U34)-methyltransferase family.</text>
</comment>
<dbReference type="InterPro" id="IPR036188">
    <property type="entry name" value="FAD/NAD-bd_sf"/>
</dbReference>
<dbReference type="PANTHER" id="PTHR13847">
    <property type="entry name" value="SARCOSINE DEHYDROGENASE-RELATED"/>
    <property type="match status" value="1"/>
</dbReference>
<dbReference type="HAMAP" id="MF_01102">
    <property type="entry name" value="MnmC"/>
    <property type="match status" value="1"/>
</dbReference>
<keyword evidence="9 10" id="KW-0511">Multifunctional enzyme</keyword>
<dbReference type="SUPFAM" id="SSF51905">
    <property type="entry name" value="FAD/NAD(P)-binding domain"/>
    <property type="match status" value="1"/>
</dbReference>
<dbReference type="InterPro" id="IPR006076">
    <property type="entry name" value="FAD-dep_OxRdtase"/>
</dbReference>
<feature type="domain" description="FAD dependent oxidoreductase" evidence="11">
    <location>
        <begin position="247"/>
        <end position="599"/>
    </location>
</feature>
<sequence length="639" mass="69387">MEPLRPARLEFADDGTPYSSAFGDVYHSAHGGPAQARHVFLGGNELPQRWQGRDRFVILETGFGLGLNFLAAWQAWRADPQRCRRLHFVSFEKHPFSAADLAVAQRAWPEFAELAAQLQARWPLLTPGVHRLFLDDRQVILTLFFGDATTQLRTVDASVDAFFLDGFSPAKNPELWTPELCRALSRLAAPGATLATWSVAGHVRAALEAAEFDLEKRPGFAGKRQMLHGRFRSRRPDRHAPPAERRAVVIGAGIAGCTAASALAGAGWQVDIIERAPTPATGASCNVAGVLRPLPSADDNRLSRLTRAGYLATRALLQSLPDARWSPCGVLHLGREPLHEATQQRVVERLQLPAELLQFVDRERAGAMLGLPVEAGGWWFPQGGWVNPASVCRAALAAFPGRIREHYGVTVDRLERTKTGWRLLAADGSEIASAPVVVMAAGVGAPAFAEFAWLPQKSARGQVSHLPPDPARTLAHVVCRHGYAMPEVDGIRLTGATLQPNDPDPSVRADDHAENLARLRLSLPGYLGPDDPAPLAGRTGFRPMSPDRLPIVGALPDPAAIQGQPRLPALPRHPGLWCVQGFGARGIVWSALMADLLVSRLEGDPLPLEIDLVDAVDPGRFLLKSRGRPQDDDAFDDRT</sequence>
<keyword evidence="3 10" id="KW-0285">Flavoprotein</keyword>
<dbReference type="Gene3D" id="3.40.50.150">
    <property type="entry name" value="Vaccinia Virus protein VP39"/>
    <property type="match status" value="1"/>
</dbReference>
<dbReference type="Gene3D" id="3.30.9.10">
    <property type="entry name" value="D-Amino Acid Oxidase, subunit A, domain 2"/>
    <property type="match status" value="1"/>
</dbReference>
<evidence type="ECO:0000313" key="13">
    <source>
        <dbReference type="EMBL" id="RKT60769.1"/>
    </source>
</evidence>
<comment type="caution">
    <text evidence="13">The sequence shown here is derived from an EMBL/GenBank/DDBJ whole genome shotgun (WGS) entry which is preliminary data.</text>
</comment>
<dbReference type="RefSeq" id="WP_121457271.1">
    <property type="nucleotide sequence ID" value="NZ_RBXP01000011.1"/>
</dbReference>
<keyword evidence="14" id="KW-1185">Reference proteome</keyword>
<dbReference type="InterPro" id="IPR047785">
    <property type="entry name" value="tRNA_MNMC2"/>
</dbReference>
<evidence type="ECO:0000256" key="4">
    <source>
        <dbReference type="ARBA" id="ARBA00022679"/>
    </source>
</evidence>
<dbReference type="Pfam" id="PF05430">
    <property type="entry name" value="Methyltransf_30"/>
    <property type="match status" value="1"/>
</dbReference>
<dbReference type="NCBIfam" id="TIGR03197">
    <property type="entry name" value="MnmC_Cterm"/>
    <property type="match status" value="1"/>
</dbReference>
<evidence type="ECO:0000256" key="8">
    <source>
        <dbReference type="ARBA" id="ARBA00023002"/>
    </source>
</evidence>
<evidence type="ECO:0000313" key="14">
    <source>
        <dbReference type="Proteomes" id="UP000270626"/>
    </source>
</evidence>
<dbReference type="PANTHER" id="PTHR13847:SF283">
    <property type="entry name" value="TRNA 5-METHYLAMINOMETHYL-2-THIOURIDINE BIOSYNTHESIS BIFUNCTIONAL PROTEIN MNMC"/>
    <property type="match status" value="1"/>
</dbReference>
<dbReference type="InterPro" id="IPR017610">
    <property type="entry name" value="tRNA_S-uridine_synth_MnmC_C"/>
</dbReference>
<dbReference type="GO" id="GO:0005737">
    <property type="term" value="C:cytoplasm"/>
    <property type="evidence" value="ECO:0007669"/>
    <property type="project" value="UniProtKB-SubCell"/>
</dbReference>
<dbReference type="SUPFAM" id="SSF54373">
    <property type="entry name" value="FAD-linked reductases, C-terminal domain"/>
    <property type="match status" value="1"/>
</dbReference>